<dbReference type="Proteomes" id="UP000646548">
    <property type="component" value="Unassembled WGS sequence"/>
</dbReference>
<reference evidence="1" key="1">
    <citation type="journal article" name="BMC Genomics">
        <title>Long-read sequencing and de novo genome assembly of marine medaka (Oryzias melastigma).</title>
        <authorList>
            <person name="Liang P."/>
            <person name="Saqib H.S.A."/>
            <person name="Ni X."/>
            <person name="Shen Y."/>
        </authorList>
    </citation>
    <scope>NUCLEOTIDE SEQUENCE</scope>
    <source>
        <strain evidence="1">Bigg-433</strain>
    </source>
</reference>
<sequence>MTTFSIEEVHFLKPVSVGKLQKVVRSLSWSRINVEVFARTSGFRRRLSQSVSLVRMFRLLFAIIAAAAGPLHGRRCRSGFCCQLTSVRTGRV</sequence>
<dbReference type="AlphaFoldDB" id="A0A834BZX6"/>
<name>A0A834BZX6_ORYME</name>
<proteinExistence type="predicted"/>
<accession>A0A834BZX6</accession>
<gene>
    <name evidence="1" type="ORF">FQA47_021549</name>
</gene>
<dbReference type="EMBL" id="WKFB01000708">
    <property type="protein sequence ID" value="KAF6718674.1"/>
    <property type="molecule type" value="Genomic_DNA"/>
</dbReference>
<comment type="caution">
    <text evidence="1">The sequence shown here is derived from an EMBL/GenBank/DDBJ whole genome shotgun (WGS) entry which is preliminary data.</text>
</comment>
<organism evidence="1 2">
    <name type="scientific">Oryzias melastigma</name>
    <name type="common">Marine medaka</name>
    <dbReference type="NCBI Taxonomy" id="30732"/>
    <lineage>
        <taxon>Eukaryota</taxon>
        <taxon>Metazoa</taxon>
        <taxon>Chordata</taxon>
        <taxon>Craniata</taxon>
        <taxon>Vertebrata</taxon>
        <taxon>Euteleostomi</taxon>
        <taxon>Actinopterygii</taxon>
        <taxon>Neopterygii</taxon>
        <taxon>Teleostei</taxon>
        <taxon>Neoteleostei</taxon>
        <taxon>Acanthomorphata</taxon>
        <taxon>Ovalentaria</taxon>
        <taxon>Atherinomorphae</taxon>
        <taxon>Beloniformes</taxon>
        <taxon>Adrianichthyidae</taxon>
        <taxon>Oryziinae</taxon>
        <taxon>Oryzias</taxon>
    </lineage>
</organism>
<evidence type="ECO:0000313" key="1">
    <source>
        <dbReference type="EMBL" id="KAF6718674.1"/>
    </source>
</evidence>
<evidence type="ECO:0000313" key="2">
    <source>
        <dbReference type="Proteomes" id="UP000646548"/>
    </source>
</evidence>
<protein>
    <submittedName>
        <fullName evidence="1">Uncharacterized protein</fullName>
    </submittedName>
</protein>